<dbReference type="SUPFAM" id="SSF48371">
    <property type="entry name" value="ARM repeat"/>
    <property type="match status" value="1"/>
</dbReference>
<dbReference type="Proteomes" id="UP000681720">
    <property type="component" value="Unassembled WGS sequence"/>
</dbReference>
<evidence type="ECO:0000313" key="2">
    <source>
        <dbReference type="EMBL" id="CAF1617812.1"/>
    </source>
</evidence>
<dbReference type="Pfam" id="PF13676">
    <property type="entry name" value="TIR_2"/>
    <property type="match status" value="1"/>
</dbReference>
<evidence type="ECO:0000313" key="3">
    <source>
        <dbReference type="EMBL" id="CAF2118469.1"/>
    </source>
</evidence>
<evidence type="ECO:0000313" key="5">
    <source>
        <dbReference type="Proteomes" id="UP000663824"/>
    </source>
</evidence>
<dbReference type="InterPro" id="IPR011989">
    <property type="entry name" value="ARM-like"/>
</dbReference>
<name>A0A816UTJ4_9BILA</name>
<sequence>MSTVVDQHCAAIQEQGATISIQQLKASFDAFVSELKKGGTSSVDIKVIKQIVSILVNLPHKSKQLAEPQLIAHHFLTILRDCGLVDQLCHRQSKDTAHDLLTDVSILFANLCRYINDTNLYLIKQLLIHKPLINELASCFEEMSISGKHLDDPRLLSSINFLLTAFQRFEKKQIETNECSLTTPLFLAVLKCVCSSYAVDMLTRLEHNFSQKLTEGQTLLLNTCPLYVYWFSGNRKPELALQAPRWLLGPFTAWVTSCHPDSIIYCSQELGDMMRHLAFTLVRPIEWENANGSSEEFYDDYCKRVSHWSSFLPVIIRHSSDEWSGMSIARFIVQDLYNFTLHPSVLNFMKSIPTLIPMLLKMTDVQQSETQLNAYRCLGKLMTEEDIKTMANPSKIAMIYVKFLMNDIDDPKTKERFYSLLQSLKNWVQHDQVKVHLINQKALPLLVRCVTETKFDPIKEQTAALEILLALSFNNDAASTLRQNHHFMTHVRSVSNNIISDQSRLQRAAEGLLWKLEKEREAVAKPAILNSYQHDIMMSYSHSDKQLCYQIHEQLVKDGFRVWIDRDHMHGATMIAMADAIENSDIAIICMSDAYKQSVYCQSEAHYAFERRRCLIPLIMKPHYKPDGWLGIIASGKIYVDFAKIEFNLAYEKLKNEISQHRHQHTSQPTIKTKEKNHQDIPSMIPIPVDEASKSGEQYPIV</sequence>
<evidence type="ECO:0000259" key="1">
    <source>
        <dbReference type="SMART" id="SM00255"/>
    </source>
</evidence>
<organism evidence="3 5">
    <name type="scientific">Rotaria magnacalcarata</name>
    <dbReference type="NCBI Taxonomy" id="392030"/>
    <lineage>
        <taxon>Eukaryota</taxon>
        <taxon>Metazoa</taxon>
        <taxon>Spiralia</taxon>
        <taxon>Gnathifera</taxon>
        <taxon>Rotifera</taxon>
        <taxon>Eurotatoria</taxon>
        <taxon>Bdelloidea</taxon>
        <taxon>Philodinida</taxon>
        <taxon>Philodinidae</taxon>
        <taxon>Rotaria</taxon>
    </lineage>
</organism>
<comment type="caution">
    <text evidence="3">The sequence shown here is derived from an EMBL/GenBank/DDBJ whole genome shotgun (WGS) entry which is preliminary data.</text>
</comment>
<dbReference type="PANTHER" id="PTHR46270">
    <property type="entry name" value="ARMADILLO-TYPE FOLD-RELATED"/>
    <property type="match status" value="1"/>
</dbReference>
<dbReference type="Gene3D" id="3.40.50.10140">
    <property type="entry name" value="Toll/interleukin-1 receptor homology (TIR) domain"/>
    <property type="match status" value="1"/>
</dbReference>
<dbReference type="InterPro" id="IPR035897">
    <property type="entry name" value="Toll_tir_struct_dom_sf"/>
</dbReference>
<evidence type="ECO:0000313" key="4">
    <source>
        <dbReference type="EMBL" id="CAF4021617.1"/>
    </source>
</evidence>
<dbReference type="Gene3D" id="1.25.10.10">
    <property type="entry name" value="Leucine-rich Repeat Variant"/>
    <property type="match status" value="1"/>
</dbReference>
<feature type="domain" description="TIR" evidence="1">
    <location>
        <begin position="533"/>
        <end position="661"/>
    </location>
</feature>
<dbReference type="SUPFAM" id="SSF52200">
    <property type="entry name" value="Toll/Interleukin receptor TIR domain"/>
    <property type="match status" value="1"/>
</dbReference>
<dbReference type="GO" id="GO:0007165">
    <property type="term" value="P:signal transduction"/>
    <property type="evidence" value="ECO:0007669"/>
    <property type="project" value="InterPro"/>
</dbReference>
<dbReference type="EMBL" id="CAJOBJ010005122">
    <property type="protein sequence ID" value="CAF4021617.1"/>
    <property type="molecule type" value="Genomic_DNA"/>
</dbReference>
<dbReference type="InterPro" id="IPR000157">
    <property type="entry name" value="TIR_dom"/>
</dbReference>
<gene>
    <name evidence="2" type="ORF">CJN711_LOCUS37459</name>
    <name evidence="4" type="ORF">GIL414_LOCUS12900</name>
    <name evidence="3" type="ORF">MBJ925_LOCUS25487</name>
</gene>
<dbReference type="EMBL" id="CAJNOV010018238">
    <property type="protein sequence ID" value="CAF1617812.1"/>
    <property type="molecule type" value="Genomic_DNA"/>
</dbReference>
<dbReference type="SMART" id="SM00255">
    <property type="entry name" value="TIR"/>
    <property type="match status" value="1"/>
</dbReference>
<dbReference type="PANTHER" id="PTHR46270:SF2">
    <property type="entry name" value="TIR DOMAIN-CONTAINING PROTEIN"/>
    <property type="match status" value="1"/>
</dbReference>
<dbReference type="EMBL" id="CAJNRE010013465">
    <property type="protein sequence ID" value="CAF2118469.1"/>
    <property type="molecule type" value="Genomic_DNA"/>
</dbReference>
<dbReference type="Proteomes" id="UP000663824">
    <property type="component" value="Unassembled WGS sequence"/>
</dbReference>
<dbReference type="InterPro" id="IPR016024">
    <property type="entry name" value="ARM-type_fold"/>
</dbReference>
<reference evidence="3" key="1">
    <citation type="submission" date="2021-02" db="EMBL/GenBank/DDBJ databases">
        <authorList>
            <person name="Nowell W R."/>
        </authorList>
    </citation>
    <scope>NUCLEOTIDE SEQUENCE</scope>
</reference>
<proteinExistence type="predicted"/>
<dbReference type="Proteomes" id="UP000663855">
    <property type="component" value="Unassembled WGS sequence"/>
</dbReference>
<dbReference type="AlphaFoldDB" id="A0A816UTJ4"/>
<accession>A0A816UTJ4</accession>
<protein>
    <recommendedName>
        <fullName evidence="1">TIR domain-containing protein</fullName>
    </recommendedName>
</protein>